<dbReference type="Proteomes" id="UP000468735">
    <property type="component" value="Unassembled WGS sequence"/>
</dbReference>
<protein>
    <recommendedName>
        <fullName evidence="4">Sensor domain-containing protein</fullName>
    </recommendedName>
</protein>
<sequence length="215" mass="22649">MWRIVGGALLATLLAGCGAEASSSRPAAVSMSGAVLSGAEMPPGFLAADNQRVFEGMEPVDPDCVRLLQLADVQAPRDIRGVEDAPQAHAAFYRASPVVSLAEHVFRLPSGRAARHVAEMRRATVRCPRIEVETAEGDIRLRRIDARRVKALRNALAVHYADAQGRVGLSVVMAAVGDDLLVVDAAGSGMARVTEQVAIKALTKLRGVRAAPGPS</sequence>
<evidence type="ECO:0008006" key="4">
    <source>
        <dbReference type="Google" id="ProtNLM"/>
    </source>
</evidence>
<keyword evidence="3" id="KW-1185">Reference proteome</keyword>
<dbReference type="PROSITE" id="PS51257">
    <property type="entry name" value="PROKAR_LIPOPROTEIN"/>
    <property type="match status" value="1"/>
</dbReference>
<dbReference type="EMBL" id="WBMT01000013">
    <property type="protein sequence ID" value="KAB2345594.1"/>
    <property type="molecule type" value="Genomic_DNA"/>
</dbReference>
<organism evidence="2 3">
    <name type="scientific">Actinomadura rudentiformis</name>
    <dbReference type="NCBI Taxonomy" id="359158"/>
    <lineage>
        <taxon>Bacteria</taxon>
        <taxon>Bacillati</taxon>
        <taxon>Actinomycetota</taxon>
        <taxon>Actinomycetes</taxon>
        <taxon>Streptosporangiales</taxon>
        <taxon>Thermomonosporaceae</taxon>
        <taxon>Actinomadura</taxon>
    </lineage>
</organism>
<dbReference type="OrthoDB" id="3476584at2"/>
<proteinExistence type="predicted"/>
<accession>A0A6H9YTX1</accession>
<feature type="chain" id="PRO_5026124270" description="Sensor domain-containing protein" evidence="1">
    <location>
        <begin position="22"/>
        <end position="215"/>
    </location>
</feature>
<reference evidence="2 3" key="1">
    <citation type="submission" date="2019-09" db="EMBL/GenBank/DDBJ databases">
        <title>Actinomadura physcomitrii sp. nov., a novel actinomycete isolated from moss [Physcomitrium sphaericum (Ludw) Fuernr].</title>
        <authorList>
            <person name="Zhuang X."/>
            <person name="Liu C."/>
        </authorList>
    </citation>
    <scope>NUCLEOTIDE SEQUENCE [LARGE SCALE GENOMIC DNA]</scope>
    <source>
        <strain evidence="2 3">HMC1</strain>
    </source>
</reference>
<dbReference type="RefSeq" id="WP_151564529.1">
    <property type="nucleotide sequence ID" value="NZ_WBMT01000013.1"/>
</dbReference>
<keyword evidence="1" id="KW-0732">Signal</keyword>
<feature type="signal peptide" evidence="1">
    <location>
        <begin position="1"/>
        <end position="21"/>
    </location>
</feature>
<evidence type="ECO:0000313" key="2">
    <source>
        <dbReference type="EMBL" id="KAB2345594.1"/>
    </source>
</evidence>
<gene>
    <name evidence="2" type="ORF">F8566_27015</name>
</gene>
<comment type="caution">
    <text evidence="2">The sequence shown here is derived from an EMBL/GenBank/DDBJ whole genome shotgun (WGS) entry which is preliminary data.</text>
</comment>
<name>A0A6H9YTX1_9ACTN</name>
<evidence type="ECO:0000313" key="3">
    <source>
        <dbReference type="Proteomes" id="UP000468735"/>
    </source>
</evidence>
<evidence type="ECO:0000256" key="1">
    <source>
        <dbReference type="SAM" id="SignalP"/>
    </source>
</evidence>
<dbReference type="AlphaFoldDB" id="A0A6H9YTX1"/>